<dbReference type="PROSITE" id="PS51186">
    <property type="entry name" value="GNAT"/>
    <property type="match status" value="1"/>
</dbReference>
<dbReference type="InterPro" id="IPR050832">
    <property type="entry name" value="Bact_Acetyltransf"/>
</dbReference>
<evidence type="ECO:0000259" key="3">
    <source>
        <dbReference type="PROSITE" id="PS51186"/>
    </source>
</evidence>
<sequence>MCESAVPRFRLVAGLNDLVCVVVIDLLSFRRAGKVWIMLELCTLESDDWPLWRELRLAAFAEAPYAFGSTLAEWQGPGDREERWRARLSIPGAHDLVALLDGLPVGMVSGVPGEEVGNVELISMWVSPGVRGQGVGDYLIEEVERWGTERGATTLRLSVMPDNHQAAALYERHGFTDTGEPGDLLLDGVGRERVMAKSLAVV</sequence>
<protein>
    <recommendedName>
        <fullName evidence="3">N-acetyltransferase domain-containing protein</fullName>
    </recommendedName>
</protein>
<keyword evidence="1" id="KW-0808">Transferase</keyword>
<dbReference type="CDD" id="cd04301">
    <property type="entry name" value="NAT_SF"/>
    <property type="match status" value="1"/>
</dbReference>
<dbReference type="Proteomes" id="UP001500063">
    <property type="component" value="Unassembled WGS sequence"/>
</dbReference>
<name>A0ABN0WU80_9ACTN</name>
<evidence type="ECO:0000256" key="1">
    <source>
        <dbReference type="ARBA" id="ARBA00022679"/>
    </source>
</evidence>
<comment type="caution">
    <text evidence="4">The sequence shown here is derived from an EMBL/GenBank/DDBJ whole genome shotgun (WGS) entry which is preliminary data.</text>
</comment>
<organism evidence="4 5">
    <name type="scientific">Streptomyces blastmyceticus</name>
    <dbReference type="NCBI Taxonomy" id="68180"/>
    <lineage>
        <taxon>Bacteria</taxon>
        <taxon>Bacillati</taxon>
        <taxon>Actinomycetota</taxon>
        <taxon>Actinomycetes</taxon>
        <taxon>Kitasatosporales</taxon>
        <taxon>Streptomycetaceae</taxon>
        <taxon>Streptomyces</taxon>
    </lineage>
</organism>
<keyword evidence="2" id="KW-0012">Acyltransferase</keyword>
<reference evidence="4 5" key="1">
    <citation type="journal article" date="2019" name="Int. J. Syst. Evol. Microbiol.">
        <title>The Global Catalogue of Microorganisms (GCM) 10K type strain sequencing project: providing services to taxonomists for standard genome sequencing and annotation.</title>
        <authorList>
            <consortium name="The Broad Institute Genomics Platform"/>
            <consortium name="The Broad Institute Genome Sequencing Center for Infectious Disease"/>
            <person name="Wu L."/>
            <person name="Ma J."/>
        </authorList>
    </citation>
    <scope>NUCLEOTIDE SEQUENCE [LARGE SCALE GENOMIC DNA]</scope>
    <source>
        <strain evidence="4 5">JCM 4565</strain>
    </source>
</reference>
<evidence type="ECO:0000313" key="5">
    <source>
        <dbReference type="Proteomes" id="UP001500063"/>
    </source>
</evidence>
<evidence type="ECO:0000256" key="2">
    <source>
        <dbReference type="ARBA" id="ARBA00023315"/>
    </source>
</evidence>
<gene>
    <name evidence="4" type="ORF">GCM10010319_24300</name>
</gene>
<dbReference type="PANTHER" id="PTHR43877">
    <property type="entry name" value="AMINOALKYLPHOSPHONATE N-ACETYLTRANSFERASE-RELATED-RELATED"/>
    <property type="match status" value="1"/>
</dbReference>
<dbReference type="PANTHER" id="PTHR43877:SF2">
    <property type="entry name" value="AMINOALKYLPHOSPHONATE N-ACETYLTRANSFERASE-RELATED"/>
    <property type="match status" value="1"/>
</dbReference>
<accession>A0ABN0WU80</accession>
<dbReference type="Pfam" id="PF00583">
    <property type="entry name" value="Acetyltransf_1"/>
    <property type="match status" value="1"/>
</dbReference>
<evidence type="ECO:0000313" key="4">
    <source>
        <dbReference type="EMBL" id="GAA0346913.1"/>
    </source>
</evidence>
<proteinExistence type="predicted"/>
<dbReference type="EMBL" id="BAAABW010000013">
    <property type="protein sequence ID" value="GAA0346913.1"/>
    <property type="molecule type" value="Genomic_DNA"/>
</dbReference>
<keyword evidence="5" id="KW-1185">Reference proteome</keyword>
<dbReference type="Gene3D" id="3.40.630.30">
    <property type="match status" value="1"/>
</dbReference>
<dbReference type="InterPro" id="IPR016181">
    <property type="entry name" value="Acyl_CoA_acyltransferase"/>
</dbReference>
<feature type="domain" description="N-acetyltransferase" evidence="3">
    <location>
        <begin position="39"/>
        <end position="200"/>
    </location>
</feature>
<dbReference type="SUPFAM" id="SSF55729">
    <property type="entry name" value="Acyl-CoA N-acyltransferases (Nat)"/>
    <property type="match status" value="1"/>
</dbReference>
<dbReference type="InterPro" id="IPR000182">
    <property type="entry name" value="GNAT_dom"/>
</dbReference>